<gene>
    <name evidence="11" type="ORF">GCM10007298_17930</name>
</gene>
<name>A0ABQ1UQ57_9NOCA</name>
<comment type="cofactor">
    <cofactor evidence="1">
        <name>FAD</name>
        <dbReference type="ChEBI" id="CHEBI:57692"/>
    </cofactor>
</comment>
<evidence type="ECO:0000256" key="1">
    <source>
        <dbReference type="ARBA" id="ARBA00001974"/>
    </source>
</evidence>
<dbReference type="InterPro" id="IPR037069">
    <property type="entry name" value="AcylCoA_DH/ox_N_sf"/>
</dbReference>
<dbReference type="EMBL" id="BMCS01000001">
    <property type="protein sequence ID" value="GGF22404.1"/>
    <property type="molecule type" value="Genomic_DNA"/>
</dbReference>
<feature type="domain" description="Acyl-CoA dehydrogenase/oxidase N-terminal" evidence="9">
    <location>
        <begin position="74"/>
        <end position="150"/>
    </location>
</feature>
<dbReference type="RefSeq" id="WP_188488858.1">
    <property type="nucleotide sequence ID" value="NZ_BMCS01000001.1"/>
</dbReference>
<feature type="domain" description="Acyl-CoA oxidase C-terminal" evidence="7">
    <location>
        <begin position="531"/>
        <end position="665"/>
    </location>
</feature>
<feature type="domain" description="Acyl-CoA oxidase C-alpha1" evidence="10">
    <location>
        <begin position="306"/>
        <end position="472"/>
    </location>
</feature>
<evidence type="ECO:0000256" key="3">
    <source>
        <dbReference type="ARBA" id="ARBA00022630"/>
    </source>
</evidence>
<keyword evidence="5" id="KW-0560">Oxidoreductase</keyword>
<keyword evidence="3" id="KW-0285">Flavoprotein</keyword>
<evidence type="ECO:0000259" key="7">
    <source>
        <dbReference type="Pfam" id="PF01756"/>
    </source>
</evidence>
<keyword evidence="12" id="KW-1185">Reference proteome</keyword>
<dbReference type="InterPro" id="IPR036250">
    <property type="entry name" value="AcylCo_DH-like_C"/>
</dbReference>
<dbReference type="InterPro" id="IPR055060">
    <property type="entry name" value="ACOX_C_alpha1"/>
</dbReference>
<evidence type="ECO:0000259" key="8">
    <source>
        <dbReference type="Pfam" id="PF02770"/>
    </source>
</evidence>
<dbReference type="SUPFAM" id="SSF47203">
    <property type="entry name" value="Acyl-CoA dehydrogenase C-terminal domain-like"/>
    <property type="match status" value="2"/>
</dbReference>
<protein>
    <submittedName>
        <fullName evidence="11">Acyl-CoA oxidase</fullName>
    </submittedName>
</protein>
<dbReference type="Proteomes" id="UP000632454">
    <property type="component" value="Unassembled WGS sequence"/>
</dbReference>
<comment type="caution">
    <text evidence="11">The sequence shown here is derived from an EMBL/GenBank/DDBJ whole genome shotgun (WGS) entry which is preliminary data.</text>
</comment>
<dbReference type="InterPro" id="IPR046373">
    <property type="entry name" value="Acyl-CoA_Oxase/DH_mid-dom_sf"/>
</dbReference>
<evidence type="ECO:0000313" key="12">
    <source>
        <dbReference type="Proteomes" id="UP000632454"/>
    </source>
</evidence>
<evidence type="ECO:0000313" key="11">
    <source>
        <dbReference type="EMBL" id="GGF22404.1"/>
    </source>
</evidence>
<dbReference type="Gene3D" id="1.10.540.10">
    <property type="entry name" value="Acyl-CoA dehydrogenase/oxidase, N-terminal domain"/>
    <property type="match status" value="1"/>
</dbReference>
<dbReference type="Pfam" id="PF01756">
    <property type="entry name" value="ACOX"/>
    <property type="match status" value="1"/>
</dbReference>
<dbReference type="InterPro" id="IPR012258">
    <property type="entry name" value="Acyl-CoA_oxidase"/>
</dbReference>
<organism evidence="11 12">
    <name type="scientific">Williamsia phyllosphaerae</name>
    <dbReference type="NCBI Taxonomy" id="885042"/>
    <lineage>
        <taxon>Bacteria</taxon>
        <taxon>Bacillati</taxon>
        <taxon>Actinomycetota</taxon>
        <taxon>Actinomycetes</taxon>
        <taxon>Mycobacteriales</taxon>
        <taxon>Nocardiaceae</taxon>
        <taxon>Williamsia</taxon>
    </lineage>
</organism>
<evidence type="ECO:0000259" key="9">
    <source>
        <dbReference type="Pfam" id="PF02771"/>
    </source>
</evidence>
<dbReference type="PANTHER" id="PTHR10909">
    <property type="entry name" value="ELECTRON TRANSPORT OXIDOREDUCTASE"/>
    <property type="match status" value="1"/>
</dbReference>
<keyword evidence="4" id="KW-0274">FAD</keyword>
<proteinExistence type="inferred from homology"/>
<dbReference type="InterPro" id="IPR013786">
    <property type="entry name" value="AcylCoA_DH/ox_N"/>
</dbReference>
<evidence type="ECO:0000256" key="5">
    <source>
        <dbReference type="ARBA" id="ARBA00023002"/>
    </source>
</evidence>
<dbReference type="PIRSF" id="PIRSF000168">
    <property type="entry name" value="Acyl-CoA_oxidase"/>
    <property type="match status" value="1"/>
</dbReference>
<dbReference type="Gene3D" id="1.20.140.10">
    <property type="entry name" value="Butyryl-CoA Dehydrogenase, subunit A, domain 3"/>
    <property type="match status" value="2"/>
</dbReference>
<feature type="domain" description="Acyl-CoA oxidase/dehydrogenase middle" evidence="8">
    <location>
        <begin position="156"/>
        <end position="270"/>
    </location>
</feature>
<dbReference type="Pfam" id="PF02771">
    <property type="entry name" value="Acyl-CoA_dh_N"/>
    <property type="match status" value="1"/>
</dbReference>
<dbReference type="Pfam" id="PF22924">
    <property type="entry name" value="ACOX_C_alpha1"/>
    <property type="match status" value="1"/>
</dbReference>
<dbReference type="InterPro" id="IPR006091">
    <property type="entry name" value="Acyl-CoA_Oxase/DH_mid-dom"/>
</dbReference>
<feature type="compositionally biased region" description="Basic and acidic residues" evidence="6">
    <location>
        <begin position="9"/>
        <end position="24"/>
    </location>
</feature>
<dbReference type="InterPro" id="IPR009100">
    <property type="entry name" value="AcylCoA_DH/oxidase_NM_dom_sf"/>
</dbReference>
<dbReference type="Pfam" id="PF02770">
    <property type="entry name" value="Acyl-CoA_dh_M"/>
    <property type="match status" value="1"/>
</dbReference>
<dbReference type="Gene3D" id="2.40.110.10">
    <property type="entry name" value="Butyryl-CoA Dehydrogenase, subunit A, domain 2"/>
    <property type="match status" value="1"/>
</dbReference>
<evidence type="ECO:0000256" key="6">
    <source>
        <dbReference type="SAM" id="MobiDB-lite"/>
    </source>
</evidence>
<reference evidence="12" key="1">
    <citation type="journal article" date="2019" name="Int. J. Syst. Evol. Microbiol.">
        <title>The Global Catalogue of Microorganisms (GCM) 10K type strain sequencing project: providing services to taxonomists for standard genome sequencing and annotation.</title>
        <authorList>
            <consortium name="The Broad Institute Genomics Platform"/>
            <consortium name="The Broad Institute Genome Sequencing Center for Infectious Disease"/>
            <person name="Wu L."/>
            <person name="Ma J."/>
        </authorList>
    </citation>
    <scope>NUCLEOTIDE SEQUENCE [LARGE SCALE GENOMIC DNA]</scope>
    <source>
        <strain evidence="12">CCM 7855</strain>
    </source>
</reference>
<comment type="similarity">
    <text evidence="2">Belongs to the acyl-CoA oxidase family.</text>
</comment>
<dbReference type="InterPro" id="IPR002655">
    <property type="entry name" value="Acyl-CoA_oxidase_C"/>
</dbReference>
<evidence type="ECO:0000256" key="2">
    <source>
        <dbReference type="ARBA" id="ARBA00006288"/>
    </source>
</evidence>
<evidence type="ECO:0000259" key="10">
    <source>
        <dbReference type="Pfam" id="PF22924"/>
    </source>
</evidence>
<dbReference type="SUPFAM" id="SSF56645">
    <property type="entry name" value="Acyl-CoA dehydrogenase NM domain-like"/>
    <property type="match status" value="1"/>
</dbReference>
<sequence>MTVTQATQPEDRSSDVTSPDHGEVADQGLVVDNLKYTLDGKWRDVRNYARTHMDRTDLLPDPTLSMQEARDATFAKLGELAQLDFAAAGFRPEHGGTGDVGAAITSIEMLGYADLSLMVKAGVQWGLFGGAIENLGTQRHHDRYVTDLINLDLLGCFAMTESGHGSNVQALETVATYDADSDEFIVHSTTESATKDYIGGAAQHATVASVFAQLVTGGPGEEPTGRGVHCFVVPLRDDKGNALPGVSIADDGPKGGLAGVDNGRLRFDHVRIPRENLLNKYADVDADGTYHSPIENENRRFFTMLGTLIRGRISVAATAGAAGRKALAIATRYGLTRRQFEAPDSDDEIVIMDYLAHQRKLLPLIAKSYALNFAQNEVTEELHEVQTANPESTEGDDSFAGRQRQLESLAAGLKAMTTWHASHSINVAREACGGAGYLAENQLSIMRGDIDVFTTFEGDNTVLTQLLAKELLSAYAEDVRGLNTVGWARFIANMARDVVLEKSAARQVVQTLMDSSDEDTEESELANRGTQIRLFRNREDHLLRTCANRLRRATEEGNDPFEVFNAAQDHLLKVGHAHMERVVLEAFIEGIEGCDSKAATDLLGTVCDLFVYSALENDLDWFLMHRHISVERAKAIRRGVNDLCKQLRPHAKTLVDAFGVPEALLTVTMH</sequence>
<accession>A0ABQ1UQ57</accession>
<feature type="region of interest" description="Disordered" evidence="6">
    <location>
        <begin position="1"/>
        <end position="24"/>
    </location>
</feature>
<evidence type="ECO:0000256" key="4">
    <source>
        <dbReference type="ARBA" id="ARBA00022827"/>
    </source>
</evidence>